<feature type="domain" description="NurA" evidence="1">
    <location>
        <begin position="46"/>
        <end position="285"/>
    </location>
</feature>
<dbReference type="AlphaFoldDB" id="A0A9X6WPC5"/>
<dbReference type="SMART" id="SM00933">
    <property type="entry name" value="NurA"/>
    <property type="match status" value="1"/>
</dbReference>
<dbReference type="Proteomes" id="UP000224003">
    <property type="component" value="Unassembled WGS sequence"/>
</dbReference>
<sequence length="338" mass="38695">MISLLKIDGDTLKNSLTTIKSITESKAIQSKEKFDFKSFEVKNHSSKVAAVDGSNHSIPGVNFVIAALRSGYLIYQNGEIAEEKISKIRLETLVNSNDDNLGFLKLYKEYFFDLTGEFPEDYLEFEKAAERLRTIMEWKNISELVEQLGRGDIIIFDGSFISGAISTNKLFFETLVSKAKDKGISLMGLSKDTSLSIDSVPIPSILRDAAKVQAKNKNWYVYIEEEDTYFVKFTKEKDLVFRFDVVYPDDMSVEEVLSKVGAYAFSTRTLGYPFPMQRIHDEVRISQMDKENCFSVLKNTWINQSNPHNSEELRKVISEFNELFFNYHKQLDVMSSGR</sequence>
<dbReference type="EMBL" id="NUVX01000025">
    <property type="protein sequence ID" value="PFJ39388.1"/>
    <property type="molecule type" value="Genomic_DNA"/>
</dbReference>
<comment type="caution">
    <text evidence="2">The sequence shown here is derived from an EMBL/GenBank/DDBJ whole genome shotgun (WGS) entry which is preliminary data.</text>
</comment>
<protein>
    <recommendedName>
        <fullName evidence="1">NurA domain-containing protein</fullName>
    </recommendedName>
</protein>
<evidence type="ECO:0000313" key="2">
    <source>
        <dbReference type="EMBL" id="PFJ39388.1"/>
    </source>
</evidence>
<dbReference type="Pfam" id="PF09376">
    <property type="entry name" value="NurA"/>
    <property type="match status" value="1"/>
</dbReference>
<gene>
    <name evidence="2" type="ORF">COJ15_15010</name>
</gene>
<reference evidence="2 3" key="1">
    <citation type="submission" date="2017-09" db="EMBL/GenBank/DDBJ databases">
        <title>Large-scale bioinformatics analysis of Bacillus genomes uncovers conserved roles of natural products in bacterial physiology.</title>
        <authorList>
            <consortium name="Agbiome Team Llc"/>
            <person name="Bleich R.M."/>
            <person name="Grubbs K.J."/>
            <person name="Santa Maria K.C."/>
            <person name="Allen S.E."/>
            <person name="Farag S."/>
            <person name="Shank E.A."/>
            <person name="Bowers A."/>
        </authorList>
    </citation>
    <scope>NUCLEOTIDE SEQUENCE [LARGE SCALE GENOMIC DNA]</scope>
    <source>
        <strain evidence="2 3">AFS085496</strain>
    </source>
</reference>
<proteinExistence type="predicted"/>
<dbReference type="InterPro" id="IPR018977">
    <property type="entry name" value="NurA_domain"/>
</dbReference>
<evidence type="ECO:0000313" key="3">
    <source>
        <dbReference type="Proteomes" id="UP000224003"/>
    </source>
</evidence>
<evidence type="ECO:0000259" key="1">
    <source>
        <dbReference type="SMART" id="SM00933"/>
    </source>
</evidence>
<accession>A0A9X6WPC5</accession>
<name>A0A9X6WPC5_BACTU</name>
<organism evidence="2 3">
    <name type="scientific">Bacillus thuringiensis</name>
    <dbReference type="NCBI Taxonomy" id="1428"/>
    <lineage>
        <taxon>Bacteria</taxon>
        <taxon>Bacillati</taxon>
        <taxon>Bacillota</taxon>
        <taxon>Bacilli</taxon>
        <taxon>Bacillales</taxon>
        <taxon>Bacillaceae</taxon>
        <taxon>Bacillus</taxon>
        <taxon>Bacillus cereus group</taxon>
    </lineage>
</organism>